<gene>
    <name evidence="8" type="ORF">VM1G_08049</name>
</gene>
<dbReference type="GO" id="GO:0016020">
    <property type="term" value="C:membrane"/>
    <property type="evidence" value="ECO:0007669"/>
    <property type="project" value="UniProtKB-SubCell"/>
</dbReference>
<evidence type="ECO:0000256" key="3">
    <source>
        <dbReference type="ARBA" id="ARBA00022989"/>
    </source>
</evidence>
<feature type="transmembrane region" description="Helical" evidence="6">
    <location>
        <begin position="245"/>
        <end position="263"/>
    </location>
</feature>
<feature type="transmembrane region" description="Helical" evidence="6">
    <location>
        <begin position="171"/>
        <end position="193"/>
    </location>
</feature>
<dbReference type="Pfam" id="PF20684">
    <property type="entry name" value="Fung_rhodopsin"/>
    <property type="match status" value="1"/>
</dbReference>
<dbReference type="PANTHER" id="PTHR33048">
    <property type="entry name" value="PTH11-LIKE INTEGRAL MEMBRANE PROTEIN (AFU_ORTHOLOGUE AFUA_5G11245)"/>
    <property type="match status" value="1"/>
</dbReference>
<dbReference type="AlphaFoldDB" id="A0A194W770"/>
<comment type="similarity">
    <text evidence="5">Belongs to the SAT4 family.</text>
</comment>
<evidence type="ECO:0000256" key="4">
    <source>
        <dbReference type="ARBA" id="ARBA00023136"/>
    </source>
</evidence>
<evidence type="ECO:0000256" key="1">
    <source>
        <dbReference type="ARBA" id="ARBA00004141"/>
    </source>
</evidence>
<name>A0A194W770_CYTMA</name>
<evidence type="ECO:0000256" key="5">
    <source>
        <dbReference type="ARBA" id="ARBA00038359"/>
    </source>
</evidence>
<dbReference type="InterPro" id="IPR052337">
    <property type="entry name" value="SAT4-like"/>
</dbReference>
<evidence type="ECO:0000313" key="9">
    <source>
        <dbReference type="Proteomes" id="UP000078559"/>
    </source>
</evidence>
<evidence type="ECO:0000256" key="2">
    <source>
        <dbReference type="ARBA" id="ARBA00022692"/>
    </source>
</evidence>
<evidence type="ECO:0000256" key="6">
    <source>
        <dbReference type="SAM" id="Phobius"/>
    </source>
</evidence>
<dbReference type="PANTHER" id="PTHR33048:SF57">
    <property type="entry name" value="INTEGRAL MEMBRANE PROTEIN-RELATED"/>
    <property type="match status" value="1"/>
</dbReference>
<evidence type="ECO:0000313" key="8">
    <source>
        <dbReference type="EMBL" id="KUI72102.1"/>
    </source>
</evidence>
<dbReference type="Proteomes" id="UP000078559">
    <property type="component" value="Chromosome 8"/>
</dbReference>
<feature type="domain" description="Rhodopsin" evidence="7">
    <location>
        <begin position="31"/>
        <end position="266"/>
    </location>
</feature>
<comment type="subcellular location">
    <subcellularLocation>
        <location evidence="1">Membrane</location>
        <topology evidence="1">Multi-pass membrane protein</topology>
    </subcellularLocation>
</comment>
<accession>A0A194W770</accession>
<evidence type="ECO:0000259" key="7">
    <source>
        <dbReference type="Pfam" id="PF20684"/>
    </source>
</evidence>
<feature type="transmembrane region" description="Helical" evidence="6">
    <location>
        <begin position="47"/>
        <end position="68"/>
    </location>
</feature>
<organism evidence="8 9">
    <name type="scientific">Cytospora mali</name>
    <name type="common">Apple Valsa canker fungus</name>
    <name type="synonym">Valsa mali</name>
    <dbReference type="NCBI Taxonomy" id="578113"/>
    <lineage>
        <taxon>Eukaryota</taxon>
        <taxon>Fungi</taxon>
        <taxon>Dikarya</taxon>
        <taxon>Ascomycota</taxon>
        <taxon>Pezizomycotina</taxon>
        <taxon>Sordariomycetes</taxon>
        <taxon>Sordariomycetidae</taxon>
        <taxon>Diaporthales</taxon>
        <taxon>Cytosporaceae</taxon>
        <taxon>Cytospora</taxon>
    </lineage>
</organism>
<protein>
    <recommendedName>
        <fullName evidence="7">Rhodopsin domain-containing protein</fullName>
    </recommendedName>
</protein>
<proteinExistence type="inferred from homology"/>
<dbReference type="OrthoDB" id="3934549at2759"/>
<dbReference type="EMBL" id="CM003105">
    <property type="protein sequence ID" value="KUI72102.1"/>
    <property type="molecule type" value="Genomic_DNA"/>
</dbReference>
<feature type="transmembrane region" description="Helical" evidence="6">
    <location>
        <begin position="205"/>
        <end position="225"/>
    </location>
</feature>
<feature type="transmembrane region" description="Helical" evidence="6">
    <location>
        <begin position="15"/>
        <end position="35"/>
    </location>
</feature>
<keyword evidence="4 6" id="KW-0472">Membrane</keyword>
<keyword evidence="2 6" id="KW-0812">Transmembrane</keyword>
<keyword evidence="3 6" id="KW-1133">Transmembrane helix</keyword>
<dbReference type="InterPro" id="IPR049326">
    <property type="entry name" value="Rhodopsin_dom_fungi"/>
</dbReference>
<feature type="transmembrane region" description="Helical" evidence="6">
    <location>
        <begin position="127"/>
        <end position="148"/>
    </location>
</feature>
<reference evidence="8" key="1">
    <citation type="submission" date="2014-12" db="EMBL/GenBank/DDBJ databases">
        <title>Genome Sequence of Valsa Canker Pathogens Uncovers a Specific Adaption of Colonization on Woody Bark.</title>
        <authorList>
            <person name="Yin Z."/>
            <person name="Liu H."/>
            <person name="Gao X."/>
            <person name="Li Z."/>
            <person name="Song N."/>
            <person name="Ke X."/>
            <person name="Dai Q."/>
            <person name="Wu Y."/>
            <person name="Sun Y."/>
            <person name="Xu J.-R."/>
            <person name="Kang Z.K."/>
            <person name="Wang L."/>
            <person name="Huang L."/>
        </authorList>
    </citation>
    <scope>NUCLEOTIDE SEQUENCE [LARGE SCALE GENOMIC DNA]</scope>
    <source>
        <strain evidence="8">03-8</strain>
    </source>
</reference>
<feature type="transmembrane region" description="Helical" evidence="6">
    <location>
        <begin position="88"/>
        <end position="115"/>
    </location>
</feature>
<keyword evidence="9" id="KW-1185">Reference proteome</keyword>
<sequence>MSIQHPLPHGGAMEIVISSVFLLFAILAVIARFYSRSLQRKPISVDDYLIIAGLVFTIATVGVGYALILNGGVGMHMADATTEQTVMALKLFVAAPLMWATSTVLIKLSILFFYISIFTMSNIRTAVYILITLVIALFTAVILESFLLCRPFAFTWDKTIPGGVCGSSTEAYLAIAIVNLVIDLAVVFLPMPILWRLQMPFAKKLAISAILALGLLICGLTAARIKSVVELDSLDFTYTVVPDLIFGALEVELGIVNACLPIMRPVGRKVFGSSSVFHQGWSKERKISKGSNDLRGSALIDTRKFNRMSNNSRPQDEVSPGKF</sequence>